<keyword evidence="2" id="KW-0812">Transmembrane</keyword>
<organism evidence="3 4">
    <name type="scientific">Agromyces neolithicus</name>
    <dbReference type="NCBI Taxonomy" id="269420"/>
    <lineage>
        <taxon>Bacteria</taxon>
        <taxon>Bacillati</taxon>
        <taxon>Actinomycetota</taxon>
        <taxon>Actinomycetes</taxon>
        <taxon>Micrococcales</taxon>
        <taxon>Microbacteriaceae</taxon>
        <taxon>Agromyces</taxon>
    </lineage>
</organism>
<keyword evidence="4" id="KW-1185">Reference proteome</keyword>
<evidence type="ECO:0000256" key="2">
    <source>
        <dbReference type="SAM" id="Phobius"/>
    </source>
</evidence>
<proteinExistence type="predicted"/>
<dbReference type="Proteomes" id="UP001500002">
    <property type="component" value="Unassembled WGS sequence"/>
</dbReference>
<dbReference type="EMBL" id="BAAANJ010000001">
    <property type="protein sequence ID" value="GAA1799724.1"/>
    <property type="molecule type" value="Genomic_DNA"/>
</dbReference>
<evidence type="ECO:0000313" key="3">
    <source>
        <dbReference type="EMBL" id="GAA1799724.1"/>
    </source>
</evidence>
<protein>
    <recommendedName>
        <fullName evidence="5">ABC transporter ATP-binding protein</fullName>
    </recommendedName>
</protein>
<sequence>MTQSPGEFKPNRRDVLRPVEYVGGAAIAAVFTGVVVLFTTRDLTLALIIAGIAFIAVLVVLALLAMAIKPDADETAEIDGTDDPGAGDPGRSGGPGSGH</sequence>
<feature type="region of interest" description="Disordered" evidence="1">
    <location>
        <begin position="75"/>
        <end position="99"/>
    </location>
</feature>
<accession>A0ABN2LXA7</accession>
<comment type="caution">
    <text evidence="3">The sequence shown here is derived from an EMBL/GenBank/DDBJ whole genome shotgun (WGS) entry which is preliminary data.</text>
</comment>
<evidence type="ECO:0000256" key="1">
    <source>
        <dbReference type="SAM" id="MobiDB-lite"/>
    </source>
</evidence>
<feature type="transmembrane region" description="Helical" evidence="2">
    <location>
        <begin position="45"/>
        <end position="68"/>
    </location>
</feature>
<name>A0ABN2LXA7_9MICO</name>
<keyword evidence="2" id="KW-1133">Transmembrane helix</keyword>
<reference evidence="3 4" key="1">
    <citation type="journal article" date="2019" name="Int. J. Syst. Evol. Microbiol.">
        <title>The Global Catalogue of Microorganisms (GCM) 10K type strain sequencing project: providing services to taxonomists for standard genome sequencing and annotation.</title>
        <authorList>
            <consortium name="The Broad Institute Genomics Platform"/>
            <consortium name="The Broad Institute Genome Sequencing Center for Infectious Disease"/>
            <person name="Wu L."/>
            <person name="Ma J."/>
        </authorList>
    </citation>
    <scope>NUCLEOTIDE SEQUENCE [LARGE SCALE GENOMIC DNA]</scope>
    <source>
        <strain evidence="3 4">JCM 14322</strain>
    </source>
</reference>
<dbReference type="RefSeq" id="WP_344292952.1">
    <property type="nucleotide sequence ID" value="NZ_BAAANJ010000001.1"/>
</dbReference>
<evidence type="ECO:0000313" key="4">
    <source>
        <dbReference type="Proteomes" id="UP001500002"/>
    </source>
</evidence>
<evidence type="ECO:0008006" key="5">
    <source>
        <dbReference type="Google" id="ProtNLM"/>
    </source>
</evidence>
<gene>
    <name evidence="3" type="ORF">GCM10009749_04440</name>
</gene>
<feature type="transmembrane region" description="Helical" evidence="2">
    <location>
        <begin position="21"/>
        <end position="39"/>
    </location>
</feature>
<feature type="compositionally biased region" description="Gly residues" evidence="1">
    <location>
        <begin position="87"/>
        <end position="99"/>
    </location>
</feature>
<keyword evidence="2" id="KW-0472">Membrane</keyword>